<dbReference type="CDD" id="cd06587">
    <property type="entry name" value="VOC"/>
    <property type="match status" value="1"/>
</dbReference>
<dbReference type="AlphaFoldDB" id="A0A4S3PTH9"/>
<keyword evidence="3" id="KW-1185">Reference proteome</keyword>
<dbReference type="EMBL" id="SLUB01000012">
    <property type="protein sequence ID" value="THE13077.1"/>
    <property type="molecule type" value="Genomic_DNA"/>
</dbReference>
<accession>A0A4S3PTH9</accession>
<dbReference type="RefSeq" id="WP_136379352.1">
    <property type="nucleotide sequence ID" value="NZ_SLUB01000012.1"/>
</dbReference>
<evidence type="ECO:0000313" key="3">
    <source>
        <dbReference type="Proteomes" id="UP000306477"/>
    </source>
</evidence>
<dbReference type="STRING" id="1033734.GCA_000285535_02007"/>
<comment type="caution">
    <text evidence="2">The sequence shown here is derived from an EMBL/GenBank/DDBJ whole genome shotgun (WGS) entry which is preliminary data.</text>
</comment>
<name>A0A4S3PTH9_9BACI</name>
<protein>
    <submittedName>
        <fullName evidence="2">VOC family protein</fullName>
    </submittedName>
</protein>
<dbReference type="OrthoDB" id="291991at2"/>
<feature type="domain" description="VOC" evidence="1">
    <location>
        <begin position="7"/>
        <end position="126"/>
    </location>
</feature>
<proteinExistence type="predicted"/>
<gene>
    <name evidence="2" type="ORF">E1I69_09410</name>
</gene>
<dbReference type="Gene3D" id="3.10.180.10">
    <property type="entry name" value="2,3-Dihydroxybiphenyl 1,2-Dioxygenase, domain 1"/>
    <property type="match status" value="1"/>
</dbReference>
<dbReference type="SUPFAM" id="SSF54593">
    <property type="entry name" value="Glyoxalase/Bleomycin resistance protein/Dihydroxybiphenyl dioxygenase"/>
    <property type="match status" value="1"/>
</dbReference>
<evidence type="ECO:0000259" key="1">
    <source>
        <dbReference type="PROSITE" id="PS51819"/>
    </source>
</evidence>
<dbReference type="InterPro" id="IPR037523">
    <property type="entry name" value="VOC_core"/>
</dbReference>
<dbReference type="InterPro" id="IPR029068">
    <property type="entry name" value="Glyas_Bleomycin-R_OHBP_Dase"/>
</dbReference>
<dbReference type="Pfam" id="PF00903">
    <property type="entry name" value="Glyoxalase"/>
    <property type="match status" value="1"/>
</dbReference>
<organism evidence="2 3">
    <name type="scientific">Bacillus timonensis</name>
    <dbReference type="NCBI Taxonomy" id="1033734"/>
    <lineage>
        <taxon>Bacteria</taxon>
        <taxon>Bacillati</taxon>
        <taxon>Bacillota</taxon>
        <taxon>Bacilli</taxon>
        <taxon>Bacillales</taxon>
        <taxon>Bacillaceae</taxon>
        <taxon>Bacillus</taxon>
    </lineage>
</organism>
<reference evidence="2 3" key="1">
    <citation type="journal article" date="2019" name="Indoor Air">
        <title>Impacts of indoor surface finishes on bacterial viability.</title>
        <authorList>
            <person name="Hu J."/>
            <person name="Maamar S.B."/>
            <person name="Glawe A.J."/>
            <person name="Gottel N."/>
            <person name="Gilbert J.A."/>
            <person name="Hartmann E.M."/>
        </authorList>
    </citation>
    <scope>NUCLEOTIDE SEQUENCE [LARGE SCALE GENOMIC DNA]</scope>
    <source>
        <strain evidence="2 3">AF060A6</strain>
    </source>
</reference>
<dbReference type="Proteomes" id="UP000306477">
    <property type="component" value="Unassembled WGS sequence"/>
</dbReference>
<dbReference type="InterPro" id="IPR004360">
    <property type="entry name" value="Glyas_Fos-R_dOase_dom"/>
</dbReference>
<sequence>MKQTLLRIGTTYLPVTNVQRSATWYTENLGAALNYMDKDKAILDLADQSFFLVAAKEGQTSNFVDVKGHEQFSVTFEVDGLQALENLHKEFIERHIAVGEIEDRGHAGKNFVFEDPDGNLFDVWSELSPIFKKRRNENASTTSD</sequence>
<dbReference type="PROSITE" id="PS51819">
    <property type="entry name" value="VOC"/>
    <property type="match status" value="1"/>
</dbReference>
<evidence type="ECO:0000313" key="2">
    <source>
        <dbReference type="EMBL" id="THE13077.1"/>
    </source>
</evidence>